<accession>A0AAV6PX04</accession>
<keyword evidence="2" id="KW-1185">Reference proteome</keyword>
<proteinExistence type="predicted"/>
<evidence type="ECO:0000313" key="2">
    <source>
        <dbReference type="Proteomes" id="UP000693946"/>
    </source>
</evidence>
<dbReference type="AlphaFoldDB" id="A0AAV6PX04"/>
<evidence type="ECO:0000313" key="1">
    <source>
        <dbReference type="EMBL" id="KAG7478788.1"/>
    </source>
</evidence>
<reference evidence="1 2" key="1">
    <citation type="journal article" date="2021" name="Sci. Rep.">
        <title>Chromosome anchoring in Senegalese sole (Solea senegalensis) reveals sex-associated markers and genome rearrangements in flatfish.</title>
        <authorList>
            <person name="Guerrero-Cozar I."/>
            <person name="Gomez-Garrido J."/>
            <person name="Berbel C."/>
            <person name="Martinez-Blanch J.F."/>
            <person name="Alioto T."/>
            <person name="Claros M.G."/>
            <person name="Gagnaire P.A."/>
            <person name="Manchado M."/>
        </authorList>
    </citation>
    <scope>NUCLEOTIDE SEQUENCE [LARGE SCALE GENOMIC DNA]</scope>
    <source>
        <strain evidence="1">Sse05_10M</strain>
    </source>
</reference>
<dbReference type="EMBL" id="JAGKHQ010000020">
    <property type="protein sequence ID" value="KAG7478788.1"/>
    <property type="molecule type" value="Genomic_DNA"/>
</dbReference>
<comment type="caution">
    <text evidence="1">The sequence shown here is derived from an EMBL/GenBank/DDBJ whole genome shotgun (WGS) entry which is preliminary data.</text>
</comment>
<dbReference type="Proteomes" id="UP000693946">
    <property type="component" value="Linkage Group LG8"/>
</dbReference>
<sequence>MLCWRAEEKLERPIKNCAKEVPKSSFEVLQNMTHVLEEGSGEIHPRLAVTRQRIPSIEPVGPGYDDLPIGRLTAKRQKWTSSADLMDNHKTSKCVVARGCYS</sequence>
<name>A0AAV6PX04_SOLSE</name>
<protein>
    <submittedName>
        <fullName evidence="1">Uncharacterized protein</fullName>
    </submittedName>
</protein>
<organism evidence="1 2">
    <name type="scientific">Solea senegalensis</name>
    <name type="common">Senegalese sole</name>
    <dbReference type="NCBI Taxonomy" id="28829"/>
    <lineage>
        <taxon>Eukaryota</taxon>
        <taxon>Metazoa</taxon>
        <taxon>Chordata</taxon>
        <taxon>Craniata</taxon>
        <taxon>Vertebrata</taxon>
        <taxon>Euteleostomi</taxon>
        <taxon>Actinopterygii</taxon>
        <taxon>Neopterygii</taxon>
        <taxon>Teleostei</taxon>
        <taxon>Neoteleostei</taxon>
        <taxon>Acanthomorphata</taxon>
        <taxon>Carangaria</taxon>
        <taxon>Pleuronectiformes</taxon>
        <taxon>Pleuronectoidei</taxon>
        <taxon>Soleidae</taxon>
        <taxon>Solea</taxon>
    </lineage>
</organism>
<gene>
    <name evidence="1" type="ORF">JOB18_008509</name>
</gene>